<dbReference type="AlphaFoldDB" id="A0A9N9F793"/>
<dbReference type="EMBL" id="CAJVPY010001262">
    <property type="protein sequence ID" value="CAG8514192.1"/>
    <property type="molecule type" value="Genomic_DNA"/>
</dbReference>
<evidence type="ECO:0000313" key="6">
    <source>
        <dbReference type="Proteomes" id="UP000789405"/>
    </source>
</evidence>
<feature type="region of interest" description="Disordered" evidence="3">
    <location>
        <begin position="277"/>
        <end position="300"/>
    </location>
</feature>
<dbReference type="SUPFAM" id="SSF56300">
    <property type="entry name" value="Metallo-dependent phosphatases"/>
    <property type="match status" value="1"/>
</dbReference>
<dbReference type="InterPro" id="IPR051558">
    <property type="entry name" value="Metallophosphoesterase_PAP"/>
</dbReference>
<organism evidence="5 6">
    <name type="scientific">Dentiscutata erythropus</name>
    <dbReference type="NCBI Taxonomy" id="1348616"/>
    <lineage>
        <taxon>Eukaryota</taxon>
        <taxon>Fungi</taxon>
        <taxon>Fungi incertae sedis</taxon>
        <taxon>Mucoromycota</taxon>
        <taxon>Glomeromycotina</taxon>
        <taxon>Glomeromycetes</taxon>
        <taxon>Diversisporales</taxon>
        <taxon>Gigasporaceae</taxon>
        <taxon>Dentiscutata</taxon>
    </lineage>
</organism>
<dbReference type="InterPro" id="IPR029052">
    <property type="entry name" value="Metallo-depent_PP-like"/>
</dbReference>
<dbReference type="PANTHER" id="PTHR10161:SF14">
    <property type="entry name" value="TARTRATE-RESISTANT ACID PHOSPHATASE TYPE 5"/>
    <property type="match status" value="1"/>
</dbReference>
<dbReference type="OrthoDB" id="411211at2759"/>
<evidence type="ECO:0000256" key="2">
    <source>
        <dbReference type="ARBA" id="ARBA00022801"/>
    </source>
</evidence>
<dbReference type="GO" id="GO:0016787">
    <property type="term" value="F:hydrolase activity"/>
    <property type="evidence" value="ECO:0007669"/>
    <property type="project" value="UniProtKB-KW"/>
</dbReference>
<evidence type="ECO:0000313" key="5">
    <source>
        <dbReference type="EMBL" id="CAG8514192.1"/>
    </source>
</evidence>
<feature type="compositionally biased region" description="Polar residues" evidence="3">
    <location>
        <begin position="277"/>
        <end position="292"/>
    </location>
</feature>
<evidence type="ECO:0000259" key="4">
    <source>
        <dbReference type="Pfam" id="PF00149"/>
    </source>
</evidence>
<reference evidence="5" key="1">
    <citation type="submission" date="2021-06" db="EMBL/GenBank/DDBJ databases">
        <authorList>
            <person name="Kallberg Y."/>
            <person name="Tangrot J."/>
            <person name="Rosling A."/>
        </authorList>
    </citation>
    <scope>NUCLEOTIDE SEQUENCE</scope>
    <source>
        <strain evidence="5">MA453B</strain>
    </source>
</reference>
<protein>
    <submittedName>
        <fullName evidence="5">14832_t:CDS:1</fullName>
    </submittedName>
</protein>
<dbReference type="Pfam" id="PF00149">
    <property type="entry name" value="Metallophos"/>
    <property type="match status" value="1"/>
</dbReference>
<comment type="caution">
    <text evidence="5">The sequence shown here is derived from an EMBL/GenBank/DDBJ whole genome shotgun (WGS) entry which is preliminary data.</text>
</comment>
<dbReference type="InterPro" id="IPR004843">
    <property type="entry name" value="Calcineurin-like_PHP"/>
</dbReference>
<keyword evidence="6" id="KW-1185">Reference proteome</keyword>
<name>A0A9N9F793_9GLOM</name>
<keyword evidence="2" id="KW-0378">Hydrolase</keyword>
<dbReference type="PANTHER" id="PTHR10161">
    <property type="entry name" value="TARTRATE-RESISTANT ACID PHOSPHATASE TYPE 5"/>
    <property type="match status" value="1"/>
</dbReference>
<dbReference type="Gene3D" id="3.60.21.10">
    <property type="match status" value="2"/>
</dbReference>
<accession>A0A9N9F793</accession>
<feature type="non-terminal residue" evidence="5">
    <location>
        <position position="1"/>
    </location>
</feature>
<sequence>PSGSVSDPYPTTFQEHYNGDLKFLAIGDWGLKGPATGQSQVASAMATWSKNIKFVLNLGDSFYQTSNSTAPTVLDANDHEGVSTETDSKWKSYWLDVYGDNLADVTWYTVVGNHDWYNNVTAEVDYFWDIDSRFFLPSLYFVRKVEFGSGLTAVADADWIFVVGHHPLVGDCRLKNTHYYLMYKLVPYLEKHKVAVYFSGHSHELAISLKNSSSLITYFCSGAGGATLDSVGCLSSDWTSTSSLTFGFLSIHIPADGKTLHYDFVSANSSQVIYSGTVNSRKSNNGTGSRNNDNGHGKGS</sequence>
<evidence type="ECO:0000256" key="1">
    <source>
        <dbReference type="ARBA" id="ARBA00022729"/>
    </source>
</evidence>
<dbReference type="Proteomes" id="UP000789405">
    <property type="component" value="Unassembled WGS sequence"/>
</dbReference>
<proteinExistence type="predicted"/>
<keyword evidence="1" id="KW-0732">Signal</keyword>
<feature type="domain" description="Calcineurin-like phosphoesterase" evidence="4">
    <location>
        <begin position="21"/>
        <end position="204"/>
    </location>
</feature>
<gene>
    <name evidence="5" type="ORF">DERYTH_LOCUS3538</name>
</gene>
<evidence type="ECO:0000256" key="3">
    <source>
        <dbReference type="SAM" id="MobiDB-lite"/>
    </source>
</evidence>